<sequence>MKIQFPPDEPTYNCEDMTIEFVAKVDGHPVTCAVTAEALEDHFGAASMRVDDLLQAFHGGRARIDDLARHYLAMDVGAPVILRSGHFRWKNAQPRERDA</sequence>
<dbReference type="OrthoDB" id="8967044at2"/>
<dbReference type="EMBL" id="CP011568">
    <property type="protein sequence ID" value="AKJ68025.1"/>
    <property type="molecule type" value="Genomic_DNA"/>
</dbReference>
<keyword evidence="2" id="KW-1185">Reference proteome</keyword>
<proteinExistence type="predicted"/>
<dbReference type="PATRIC" id="fig|445709.3.peg.1535"/>
<dbReference type="Gene3D" id="3.30.160.140">
    <property type="entry name" value="Shew3726-like"/>
    <property type="match status" value="1"/>
</dbReference>
<name>A0A0G3EM40_9BURK</name>
<dbReference type="Pfam" id="PF07369">
    <property type="entry name" value="DUF1488"/>
    <property type="match status" value="1"/>
</dbReference>
<dbReference type="KEGG" id="ptx:ABW99_07185"/>
<dbReference type="SUPFAM" id="SSF160272">
    <property type="entry name" value="Shew3726-like"/>
    <property type="match status" value="1"/>
</dbReference>
<dbReference type="InterPro" id="IPR036692">
    <property type="entry name" value="Shew3726-like_sf"/>
</dbReference>
<accession>A0A0G3EM40</accession>
<dbReference type="AlphaFoldDB" id="A0A0G3EM40"/>
<protein>
    <submittedName>
        <fullName evidence="1">Uncharacterized protein</fullName>
    </submittedName>
</protein>
<dbReference type="InterPro" id="IPR009962">
    <property type="entry name" value="DUF1488"/>
</dbReference>
<evidence type="ECO:0000313" key="2">
    <source>
        <dbReference type="Proteomes" id="UP000036700"/>
    </source>
</evidence>
<organism evidence="1 2">
    <name type="scientific">Pandoraea thiooxydans</name>
    <dbReference type="NCBI Taxonomy" id="445709"/>
    <lineage>
        <taxon>Bacteria</taxon>
        <taxon>Pseudomonadati</taxon>
        <taxon>Pseudomonadota</taxon>
        <taxon>Betaproteobacteria</taxon>
        <taxon>Burkholderiales</taxon>
        <taxon>Burkholderiaceae</taxon>
        <taxon>Pandoraea</taxon>
    </lineage>
</organism>
<reference evidence="2" key="1">
    <citation type="submission" date="2015-06" db="EMBL/GenBank/DDBJ databases">
        <authorList>
            <person name="Lim Y.L."/>
            <person name="Ee R."/>
            <person name="Yong D."/>
            <person name="How K.Y."/>
            <person name="Yin W.F."/>
            <person name="Chan K.G."/>
        </authorList>
    </citation>
    <scope>NUCLEOTIDE SEQUENCE [LARGE SCALE GENOMIC DNA]</scope>
    <source>
        <strain evidence="2">DSM 25325</strain>
    </source>
</reference>
<gene>
    <name evidence="1" type="ORF">ABW99_07185</name>
</gene>
<dbReference type="Proteomes" id="UP000036700">
    <property type="component" value="Chromosome"/>
</dbReference>
<evidence type="ECO:0000313" key="1">
    <source>
        <dbReference type="EMBL" id="AKJ68025.1"/>
    </source>
</evidence>
<dbReference type="STRING" id="445709.ABW99_07185"/>
<dbReference type="RefSeq" id="WP_047213845.1">
    <property type="nucleotide sequence ID" value="NZ_CP011568.3"/>
</dbReference>